<keyword evidence="2" id="KW-1185">Reference proteome</keyword>
<organism evidence="1 2">
    <name type="scientific">Luteibacter jiangsuensis</name>
    <dbReference type="NCBI Taxonomy" id="637577"/>
    <lineage>
        <taxon>Bacteria</taxon>
        <taxon>Pseudomonadati</taxon>
        <taxon>Pseudomonadota</taxon>
        <taxon>Gammaproteobacteria</taxon>
        <taxon>Lysobacterales</taxon>
        <taxon>Rhodanobacteraceae</taxon>
        <taxon>Luteibacter</taxon>
    </lineage>
</organism>
<dbReference type="EMBL" id="JAAQQR010000010">
    <property type="protein sequence ID" value="NID06609.1"/>
    <property type="molecule type" value="Genomic_DNA"/>
</dbReference>
<sequence length="153" mass="16877">MTKYAQGTTVSSDKSRAEIESTLRRYGATSFMYGSAPDRAIIAFEAFDRRVKFELPMPNPQATEFTRTPGRNHLRSPADAAKAYEAAVRQKWRALALCIKAKLEAVESGITTFEAEFLAHIVLPNGRTVHDEVAPTVSIAYQSGKVVPLLGKF</sequence>
<protein>
    <submittedName>
        <fullName evidence="1">Uncharacterized protein</fullName>
    </submittedName>
</protein>
<evidence type="ECO:0000313" key="1">
    <source>
        <dbReference type="EMBL" id="NID06609.1"/>
    </source>
</evidence>
<accession>A0ABX0Q7U0</accession>
<gene>
    <name evidence="1" type="ORF">HBF26_17065</name>
</gene>
<dbReference type="Proteomes" id="UP001429601">
    <property type="component" value="Unassembled WGS sequence"/>
</dbReference>
<dbReference type="RefSeq" id="WP_167129165.1">
    <property type="nucleotide sequence ID" value="NZ_JAAQQR010000010.1"/>
</dbReference>
<evidence type="ECO:0000313" key="2">
    <source>
        <dbReference type="Proteomes" id="UP001429601"/>
    </source>
</evidence>
<proteinExistence type="predicted"/>
<comment type="caution">
    <text evidence="1">The sequence shown here is derived from an EMBL/GenBank/DDBJ whole genome shotgun (WGS) entry which is preliminary data.</text>
</comment>
<name>A0ABX0Q7U0_9GAMM</name>
<reference evidence="1 2" key="1">
    <citation type="journal article" date="2011" name="Curr. Microbiol.">
        <title>Luteibacter jiangsuensis sp. nov.: a methamidophos-degrading bacterium isolated from a methamidophos-manufacturing factory.</title>
        <authorList>
            <person name="Wang L."/>
            <person name="Wang G.L."/>
            <person name="Li S.P."/>
            <person name="Jiang J.D."/>
        </authorList>
    </citation>
    <scope>NUCLEOTIDE SEQUENCE [LARGE SCALE GENOMIC DNA]</scope>
    <source>
        <strain evidence="1 2">CGMCC 1.10133</strain>
    </source>
</reference>